<feature type="transmembrane region" description="Helical" evidence="8">
    <location>
        <begin position="12"/>
        <end position="29"/>
    </location>
</feature>
<keyword evidence="4" id="KW-0347">Helicase</keyword>
<accession>A0A6C0BY86</accession>
<evidence type="ECO:0000256" key="8">
    <source>
        <dbReference type="SAM" id="Phobius"/>
    </source>
</evidence>
<dbReference type="PROSITE" id="PS51194">
    <property type="entry name" value="HELICASE_CTER"/>
    <property type="match status" value="1"/>
</dbReference>
<dbReference type="GO" id="GO:0005524">
    <property type="term" value="F:ATP binding"/>
    <property type="evidence" value="ECO:0007669"/>
    <property type="project" value="UniProtKB-KW"/>
</dbReference>
<dbReference type="PROSITE" id="PS00039">
    <property type="entry name" value="DEAD_ATP_HELICASE"/>
    <property type="match status" value="1"/>
</dbReference>
<dbReference type="GO" id="GO:0005829">
    <property type="term" value="C:cytosol"/>
    <property type="evidence" value="ECO:0007669"/>
    <property type="project" value="TreeGrafter"/>
</dbReference>
<dbReference type="AlphaFoldDB" id="A0A6C0BY86"/>
<dbReference type="InterPro" id="IPR000629">
    <property type="entry name" value="RNA-helicase_DEAD-box_CS"/>
</dbReference>
<dbReference type="EMBL" id="MN739271">
    <property type="protein sequence ID" value="QHS96504.1"/>
    <property type="molecule type" value="Genomic_DNA"/>
</dbReference>
<name>A0A6C0BY86_9ZZZZ</name>
<dbReference type="Gene3D" id="3.40.50.300">
    <property type="entry name" value="P-loop containing nucleotide triphosphate hydrolases"/>
    <property type="match status" value="2"/>
</dbReference>
<dbReference type="FunFam" id="3.40.50.300:FF:000849">
    <property type="entry name" value="ATP-dependent RNA helicase DBP5"/>
    <property type="match status" value="1"/>
</dbReference>
<dbReference type="SUPFAM" id="SSF52540">
    <property type="entry name" value="P-loop containing nucleoside triphosphate hydrolases"/>
    <property type="match status" value="1"/>
</dbReference>
<dbReference type="PANTHER" id="PTHR47959:SF1">
    <property type="entry name" value="ATP-DEPENDENT RNA HELICASE DBPA"/>
    <property type="match status" value="1"/>
</dbReference>
<keyword evidence="6" id="KW-0694">RNA-binding</keyword>
<dbReference type="SMART" id="SM00487">
    <property type="entry name" value="DEXDc"/>
    <property type="match status" value="1"/>
</dbReference>
<dbReference type="CDD" id="cd18787">
    <property type="entry name" value="SF2_C_DEAD"/>
    <property type="match status" value="1"/>
</dbReference>
<dbReference type="GO" id="GO:0003724">
    <property type="term" value="F:RNA helicase activity"/>
    <property type="evidence" value="ECO:0007669"/>
    <property type="project" value="UniProtKB-EC"/>
</dbReference>
<evidence type="ECO:0000256" key="5">
    <source>
        <dbReference type="ARBA" id="ARBA00022840"/>
    </source>
</evidence>
<comment type="catalytic activity">
    <reaction evidence="7">
        <text>ATP + H2O = ADP + phosphate + H(+)</text>
        <dbReference type="Rhea" id="RHEA:13065"/>
        <dbReference type="ChEBI" id="CHEBI:15377"/>
        <dbReference type="ChEBI" id="CHEBI:15378"/>
        <dbReference type="ChEBI" id="CHEBI:30616"/>
        <dbReference type="ChEBI" id="CHEBI:43474"/>
        <dbReference type="ChEBI" id="CHEBI:456216"/>
        <dbReference type="EC" id="3.6.4.13"/>
    </reaction>
</comment>
<keyword evidence="8" id="KW-0812">Transmembrane</keyword>
<keyword evidence="8" id="KW-1133">Transmembrane helix</keyword>
<evidence type="ECO:0000256" key="4">
    <source>
        <dbReference type="ARBA" id="ARBA00022806"/>
    </source>
</evidence>
<dbReference type="InterPro" id="IPR050079">
    <property type="entry name" value="DEAD_box_RNA_helicase"/>
</dbReference>
<dbReference type="InterPro" id="IPR027417">
    <property type="entry name" value="P-loop_NTPase"/>
</dbReference>
<evidence type="ECO:0000259" key="10">
    <source>
        <dbReference type="PROSITE" id="PS51194"/>
    </source>
</evidence>
<dbReference type="Pfam" id="PF00270">
    <property type="entry name" value="DEAD"/>
    <property type="match status" value="1"/>
</dbReference>
<dbReference type="PANTHER" id="PTHR47959">
    <property type="entry name" value="ATP-DEPENDENT RNA HELICASE RHLE-RELATED"/>
    <property type="match status" value="1"/>
</dbReference>
<dbReference type="Pfam" id="PF00271">
    <property type="entry name" value="Helicase_C"/>
    <property type="match status" value="1"/>
</dbReference>
<feature type="domain" description="Helicase C-terminal" evidence="10">
    <location>
        <begin position="258"/>
        <end position="400"/>
    </location>
</feature>
<evidence type="ECO:0000313" key="11">
    <source>
        <dbReference type="EMBL" id="QHS96504.1"/>
    </source>
</evidence>
<dbReference type="InterPro" id="IPR011545">
    <property type="entry name" value="DEAD/DEAH_box_helicase_dom"/>
</dbReference>
<dbReference type="GO" id="GO:0003723">
    <property type="term" value="F:RNA binding"/>
    <property type="evidence" value="ECO:0007669"/>
    <property type="project" value="UniProtKB-KW"/>
</dbReference>
<dbReference type="EC" id="3.6.4.13" evidence="1"/>
<dbReference type="InterPro" id="IPR001650">
    <property type="entry name" value="Helicase_C-like"/>
</dbReference>
<feature type="domain" description="Helicase ATP-binding" evidence="9">
    <location>
        <begin position="58"/>
        <end position="230"/>
    </location>
</feature>
<dbReference type="SMART" id="SM00490">
    <property type="entry name" value="HELICc"/>
    <property type="match status" value="1"/>
</dbReference>
<evidence type="ECO:0000256" key="7">
    <source>
        <dbReference type="ARBA" id="ARBA00047984"/>
    </source>
</evidence>
<keyword evidence="2" id="KW-0547">Nucleotide-binding</keyword>
<keyword evidence="5" id="KW-0067">ATP-binding</keyword>
<keyword evidence="8" id="KW-0472">Membrane</keyword>
<proteinExistence type="predicted"/>
<evidence type="ECO:0000256" key="3">
    <source>
        <dbReference type="ARBA" id="ARBA00022801"/>
    </source>
</evidence>
<organism evidence="11">
    <name type="scientific">viral metagenome</name>
    <dbReference type="NCBI Taxonomy" id="1070528"/>
    <lineage>
        <taxon>unclassified sequences</taxon>
        <taxon>metagenomes</taxon>
        <taxon>organismal metagenomes</taxon>
    </lineage>
</organism>
<dbReference type="InterPro" id="IPR014001">
    <property type="entry name" value="Helicase_ATP-bd"/>
</dbReference>
<evidence type="ECO:0000256" key="6">
    <source>
        <dbReference type="ARBA" id="ARBA00022884"/>
    </source>
</evidence>
<evidence type="ECO:0000259" key="9">
    <source>
        <dbReference type="PROSITE" id="PS51192"/>
    </source>
</evidence>
<reference evidence="11" key="1">
    <citation type="journal article" date="2020" name="Nature">
        <title>Giant virus diversity and host interactions through global metagenomics.</title>
        <authorList>
            <person name="Schulz F."/>
            <person name="Roux S."/>
            <person name="Paez-Espino D."/>
            <person name="Jungbluth S."/>
            <person name="Walsh D.A."/>
            <person name="Denef V.J."/>
            <person name="McMahon K.D."/>
            <person name="Konstantinidis K.T."/>
            <person name="Eloe-Fadrosh E.A."/>
            <person name="Kyrpides N.C."/>
            <person name="Woyke T."/>
        </authorList>
    </citation>
    <scope>NUCLEOTIDE SEQUENCE</scope>
    <source>
        <strain evidence="11">GVMAG-M-3300020166-18</strain>
    </source>
</reference>
<keyword evidence="3" id="KW-0378">Hydrolase</keyword>
<dbReference type="GO" id="GO:0016787">
    <property type="term" value="F:hydrolase activity"/>
    <property type="evidence" value="ECO:0007669"/>
    <property type="project" value="UniProtKB-KW"/>
</dbReference>
<evidence type="ECO:0000256" key="1">
    <source>
        <dbReference type="ARBA" id="ARBA00012552"/>
    </source>
</evidence>
<sequence length="400" mass="45882">MQRSYLIIRIKLDMYLNILNYLLIMITVWDDLKCNIDLLRGIYAYGFEEPSSIQKKAIEPFLLGKDIIAQAQSGTGKTGAFAIGTLGRTDTDLNETQCIIMAPTRELASQIFDVLTNMGKMMKKLKLQLLVGGSSIEADINILKTNPHIIVGCPGRINDMIRRKRLHTSNVKCIVLDEADEMLSQGFKDQIYNIFRSLNEEKVQIALFSATLSNELIDLSRSLLRDPEEIYVKSDELTLEGISQAYVMLENEHQKYDTLKDLYGVISVSQCIIYCNSVKRVIKLYNDMKDESFPVCCLHSDQTREERDLAYQNFKNGKYRVLISTNITARGIDIQQVSTVINYDVPNDSHIYLHRIGRSGRWGRKGIGINLITQRDIKKLREIEKYYHTEINELTDEMLK</sequence>
<protein>
    <recommendedName>
        <fullName evidence="1">RNA helicase</fullName>
        <ecNumber evidence="1">3.6.4.13</ecNumber>
    </recommendedName>
</protein>
<evidence type="ECO:0000256" key="2">
    <source>
        <dbReference type="ARBA" id="ARBA00022741"/>
    </source>
</evidence>
<dbReference type="PROSITE" id="PS51192">
    <property type="entry name" value="HELICASE_ATP_BIND_1"/>
    <property type="match status" value="1"/>
</dbReference>